<evidence type="ECO:0000313" key="2">
    <source>
        <dbReference type="EMBL" id="KFH41520.1"/>
    </source>
</evidence>
<evidence type="ECO:0008006" key="4">
    <source>
        <dbReference type="Google" id="ProtNLM"/>
    </source>
</evidence>
<feature type="signal peptide" evidence="1">
    <location>
        <begin position="1"/>
        <end position="20"/>
    </location>
</feature>
<reference evidence="3" key="1">
    <citation type="journal article" date="2014" name="Genome Announc.">
        <title>Genome sequence and annotation of Acremonium chrysogenum, producer of the beta-lactam antibiotic cephalosporin C.</title>
        <authorList>
            <person name="Terfehr D."/>
            <person name="Dahlmann T.A."/>
            <person name="Specht T."/>
            <person name="Zadra I."/>
            <person name="Kuernsteiner H."/>
            <person name="Kueck U."/>
        </authorList>
    </citation>
    <scope>NUCLEOTIDE SEQUENCE [LARGE SCALE GENOMIC DNA]</scope>
    <source>
        <strain evidence="3">ATCC 11550 / CBS 779.69 / DSM 880 / IAM 14645 / JCM 23072 / IMI 49137</strain>
    </source>
</reference>
<dbReference type="HOGENOM" id="CLU_1594050_0_0_1"/>
<proteinExistence type="predicted"/>
<comment type="caution">
    <text evidence="2">The sequence shown here is derived from an EMBL/GenBank/DDBJ whole genome shotgun (WGS) entry which is preliminary data.</text>
</comment>
<sequence>MHLIGIAALVTGLFAVSVVAQDIGDDMPPGSVESNLAILKDPATMVYAFSEGNWRCDGEILDIRYEVCTEVRENILALGEKHSGWWTPDGKYCQSWMHGRCKATFCPQTTASGELKVYMPDLAMMEFFFVAAMCARENQRGILEPADAGYSIYVSEPEWKRDGEWPV</sequence>
<dbReference type="EMBL" id="JPKY01000125">
    <property type="protein sequence ID" value="KFH41520.1"/>
    <property type="molecule type" value="Genomic_DNA"/>
</dbReference>
<gene>
    <name evidence="2" type="ORF">ACRE_077520</name>
</gene>
<feature type="chain" id="PRO_5001815177" description="Ecp2 effector protein domain-containing protein" evidence="1">
    <location>
        <begin position="21"/>
        <end position="167"/>
    </location>
</feature>
<evidence type="ECO:0000256" key="1">
    <source>
        <dbReference type="SAM" id="SignalP"/>
    </source>
</evidence>
<evidence type="ECO:0000313" key="3">
    <source>
        <dbReference type="Proteomes" id="UP000029964"/>
    </source>
</evidence>
<dbReference type="AlphaFoldDB" id="A0A086SWN8"/>
<keyword evidence="1" id="KW-0732">Signal</keyword>
<protein>
    <recommendedName>
        <fullName evidence="4">Ecp2 effector protein domain-containing protein</fullName>
    </recommendedName>
</protein>
<keyword evidence="3" id="KW-1185">Reference proteome</keyword>
<dbReference type="Proteomes" id="UP000029964">
    <property type="component" value="Unassembled WGS sequence"/>
</dbReference>
<name>A0A086SWN8_HAPC1</name>
<organism evidence="2 3">
    <name type="scientific">Hapsidospora chrysogenum (strain ATCC 11550 / CBS 779.69 / DSM 880 / IAM 14645 / JCM 23072 / IMI 49137)</name>
    <name type="common">Acremonium chrysogenum</name>
    <dbReference type="NCBI Taxonomy" id="857340"/>
    <lineage>
        <taxon>Eukaryota</taxon>
        <taxon>Fungi</taxon>
        <taxon>Dikarya</taxon>
        <taxon>Ascomycota</taxon>
        <taxon>Pezizomycotina</taxon>
        <taxon>Sordariomycetes</taxon>
        <taxon>Hypocreomycetidae</taxon>
        <taxon>Hypocreales</taxon>
        <taxon>Bionectriaceae</taxon>
        <taxon>Hapsidospora</taxon>
    </lineage>
</organism>
<accession>A0A086SWN8</accession>